<feature type="compositionally biased region" description="Basic and acidic residues" evidence="3">
    <location>
        <begin position="663"/>
        <end position="673"/>
    </location>
</feature>
<dbReference type="GO" id="GO:0005634">
    <property type="term" value="C:nucleus"/>
    <property type="evidence" value="ECO:0007669"/>
    <property type="project" value="TreeGrafter"/>
</dbReference>
<feature type="compositionally biased region" description="Basic and acidic residues" evidence="3">
    <location>
        <begin position="730"/>
        <end position="766"/>
    </location>
</feature>
<dbReference type="PANTHER" id="PTHR48103">
    <property type="entry name" value="MIDASIN-RELATED"/>
    <property type="match status" value="1"/>
</dbReference>
<feature type="compositionally biased region" description="Acidic residues" evidence="3">
    <location>
        <begin position="540"/>
        <end position="549"/>
    </location>
</feature>
<sequence>MLKDCDEQGLCSRRSLTIDSEQLTAKIVGGIAVSDKLSAKLIRQGGALRNIVLKKFHQPNAQLSTRTVNVLKGLIEFILNELHTHHQTYFVAMELLNKLAAVNEILANYQQNAKASEISSFPDTVLSKLYQQHPEYILFKHSLISIQEAAERVLGVIHSSLVHFSGFQPAAIWKISDISHVLDTIEQENLTVKSELSRLHSVLAEEVEEAREAWRNLETLAEPAPLEEIVRDGKWDEMHFIPLTFQEACKQTEPSQLRHAGFMDALSTLKRILELSRLDKAVESVWNLCVQLSNGWMPPDSLILGAVSQAASAYEVFSYIVDLYDQYIIRLANFYIYFGALSATLLEKGYVNPIPQVQEEQNPKSSNKMQPCDDVAGMGDASGDKDVGEEIEETGQVEGLQGDNNANDDSDEKGTEKPSESTPLEMDDDFAGTLEDVDREEQSDNEGSDEGEENEPNADQEMGAVDQSEEDKLDPELWDNDGDEKELADENEGANKATDKLVANKEEEATGANNEENKATEDNANGDVDMENVDERENLNGDDEGTTEIDNEKGSGNEDEENLGEEEGMEAVMDNNLHENDDEVESVGGSATEVDASQDAEDQQDHEDNVEDIDKNDETVEDLTGDDQPVKGDTGGMDSRAPEDVDGGDDVEIGSGAQAEMENESKDIDKNDETVEELTGDDQPVKGDAGGMDTGAPENVDDGDDVEIGSGTQAEMENESNKSGNLENEIDNKEKKALKGKGKGNEKSNESNECDNKLEREKKLAGDDVAADIAVQQAPPGESGQEDEDSPEFGHADQHSSSIQERIVIDKSSVEEAKKSKEKAKQLENLCIDEKQIDEKMVDEVTMEEEDDEWESLSVDLRESNIHSSVIHTAADFYSLASLFS</sequence>
<keyword evidence="1" id="KW-0547">Nucleotide-binding</keyword>
<dbReference type="AlphaFoldDB" id="A0A3P7PV94"/>
<evidence type="ECO:0000256" key="2">
    <source>
        <dbReference type="ARBA" id="ARBA00022840"/>
    </source>
</evidence>
<feature type="compositionally biased region" description="Basic and acidic residues" evidence="3">
    <location>
        <begin position="807"/>
        <end position="824"/>
    </location>
</feature>
<evidence type="ECO:0000313" key="5">
    <source>
        <dbReference type="Proteomes" id="UP000271098"/>
    </source>
</evidence>
<name>A0A3P7PV94_9BILA</name>
<dbReference type="OrthoDB" id="5875501at2759"/>
<feature type="compositionally biased region" description="Acidic residues" evidence="3">
    <location>
        <begin position="467"/>
        <end position="492"/>
    </location>
</feature>
<feature type="compositionally biased region" description="Polar residues" evidence="3">
    <location>
        <begin position="358"/>
        <end position="369"/>
    </location>
</feature>
<dbReference type="Proteomes" id="UP000271098">
    <property type="component" value="Unassembled WGS sequence"/>
</dbReference>
<gene>
    <name evidence="4" type="ORF">GPUH_LOCUS13271</name>
</gene>
<feature type="region of interest" description="Disordered" evidence="3">
    <location>
        <begin position="356"/>
        <end position="824"/>
    </location>
</feature>
<keyword evidence="2" id="KW-0067">ATP-binding</keyword>
<dbReference type="GO" id="GO:0030687">
    <property type="term" value="C:preribosome, large subunit precursor"/>
    <property type="evidence" value="ECO:0007669"/>
    <property type="project" value="TreeGrafter"/>
</dbReference>
<organism evidence="4 5">
    <name type="scientific">Gongylonema pulchrum</name>
    <dbReference type="NCBI Taxonomy" id="637853"/>
    <lineage>
        <taxon>Eukaryota</taxon>
        <taxon>Metazoa</taxon>
        <taxon>Ecdysozoa</taxon>
        <taxon>Nematoda</taxon>
        <taxon>Chromadorea</taxon>
        <taxon>Rhabditida</taxon>
        <taxon>Spirurina</taxon>
        <taxon>Spiruromorpha</taxon>
        <taxon>Spiruroidea</taxon>
        <taxon>Gongylonematidae</taxon>
        <taxon>Gongylonema</taxon>
    </lineage>
</organism>
<dbReference type="PANTHER" id="PTHR48103:SF2">
    <property type="entry name" value="MIDASIN"/>
    <property type="match status" value="1"/>
</dbReference>
<dbReference type="GO" id="GO:0000027">
    <property type="term" value="P:ribosomal large subunit assembly"/>
    <property type="evidence" value="ECO:0007669"/>
    <property type="project" value="TreeGrafter"/>
</dbReference>
<feature type="compositionally biased region" description="Acidic residues" evidence="3">
    <location>
        <begin position="596"/>
        <end position="611"/>
    </location>
</feature>
<accession>A0A3P7PV94</accession>
<evidence type="ECO:0000256" key="3">
    <source>
        <dbReference type="SAM" id="MobiDB-lite"/>
    </source>
</evidence>
<protein>
    <submittedName>
        <fullName evidence="4">Uncharacterized protein</fullName>
    </submittedName>
</protein>
<feature type="compositionally biased region" description="Basic and acidic residues" evidence="3">
    <location>
        <begin position="497"/>
        <end position="508"/>
    </location>
</feature>
<dbReference type="GO" id="GO:0005524">
    <property type="term" value="F:ATP binding"/>
    <property type="evidence" value="ECO:0007669"/>
    <property type="project" value="UniProtKB-KW"/>
</dbReference>
<reference evidence="4 5" key="1">
    <citation type="submission" date="2018-11" db="EMBL/GenBank/DDBJ databases">
        <authorList>
            <consortium name="Pathogen Informatics"/>
        </authorList>
    </citation>
    <scope>NUCLEOTIDE SEQUENCE [LARGE SCALE GENOMIC DNA]</scope>
</reference>
<dbReference type="EMBL" id="UYRT01080064">
    <property type="protein sequence ID" value="VDN21956.1"/>
    <property type="molecule type" value="Genomic_DNA"/>
</dbReference>
<keyword evidence="5" id="KW-1185">Reference proteome</keyword>
<feature type="compositionally biased region" description="Low complexity" evidence="3">
    <location>
        <begin position="767"/>
        <end position="778"/>
    </location>
</feature>
<feature type="compositionally biased region" description="Polar residues" evidence="3">
    <location>
        <begin position="710"/>
        <end position="726"/>
    </location>
</feature>
<feature type="compositionally biased region" description="Acidic residues" evidence="3">
    <location>
        <begin position="557"/>
        <end position="569"/>
    </location>
</feature>
<dbReference type="GO" id="GO:0000055">
    <property type="term" value="P:ribosomal large subunit export from nucleus"/>
    <property type="evidence" value="ECO:0007669"/>
    <property type="project" value="TreeGrafter"/>
</dbReference>
<evidence type="ECO:0000313" key="4">
    <source>
        <dbReference type="EMBL" id="VDN21956.1"/>
    </source>
</evidence>
<proteinExistence type="predicted"/>
<feature type="compositionally biased region" description="Acidic residues" evidence="3">
    <location>
        <begin position="425"/>
        <end position="458"/>
    </location>
</feature>
<evidence type="ECO:0000256" key="1">
    <source>
        <dbReference type="ARBA" id="ARBA00022741"/>
    </source>
</evidence>